<organism evidence="8 9">
    <name type="scientific">Candidatus Falkowbacteria bacterium RIFOXYA2_FULL_38_12</name>
    <dbReference type="NCBI Taxonomy" id="1797993"/>
    <lineage>
        <taxon>Bacteria</taxon>
        <taxon>Candidatus Falkowiibacteriota</taxon>
    </lineage>
</organism>
<dbReference type="AlphaFoldDB" id="A0A1F5S246"/>
<dbReference type="GO" id="GO:0009103">
    <property type="term" value="P:lipopolysaccharide biosynthetic process"/>
    <property type="evidence" value="ECO:0007669"/>
    <property type="project" value="TreeGrafter"/>
</dbReference>
<evidence type="ECO:0000256" key="2">
    <source>
        <dbReference type="ARBA" id="ARBA00022475"/>
    </source>
</evidence>
<gene>
    <name evidence="8" type="ORF">A2257_03340</name>
</gene>
<dbReference type="InterPro" id="IPR000715">
    <property type="entry name" value="Glycosyl_transferase_4"/>
</dbReference>
<keyword evidence="6 7" id="KW-0472">Membrane</keyword>
<dbReference type="GO" id="GO:0016780">
    <property type="term" value="F:phosphotransferase activity, for other substituted phosphate groups"/>
    <property type="evidence" value="ECO:0007669"/>
    <property type="project" value="InterPro"/>
</dbReference>
<feature type="transmembrane region" description="Helical" evidence="7">
    <location>
        <begin position="46"/>
        <end position="67"/>
    </location>
</feature>
<feature type="transmembrane region" description="Helical" evidence="7">
    <location>
        <begin position="6"/>
        <end position="25"/>
    </location>
</feature>
<reference evidence="8 9" key="1">
    <citation type="journal article" date="2016" name="Nat. Commun.">
        <title>Thousands of microbial genomes shed light on interconnected biogeochemical processes in an aquifer system.</title>
        <authorList>
            <person name="Anantharaman K."/>
            <person name="Brown C.T."/>
            <person name="Hug L.A."/>
            <person name="Sharon I."/>
            <person name="Castelle C.J."/>
            <person name="Probst A.J."/>
            <person name="Thomas B.C."/>
            <person name="Singh A."/>
            <person name="Wilkins M.J."/>
            <person name="Karaoz U."/>
            <person name="Brodie E.L."/>
            <person name="Williams K.H."/>
            <person name="Hubbard S.S."/>
            <person name="Banfield J.F."/>
        </authorList>
    </citation>
    <scope>NUCLEOTIDE SEQUENCE [LARGE SCALE GENOMIC DNA]</scope>
</reference>
<accession>A0A1F5S246</accession>
<dbReference type="GO" id="GO:0071555">
    <property type="term" value="P:cell wall organization"/>
    <property type="evidence" value="ECO:0007669"/>
    <property type="project" value="TreeGrafter"/>
</dbReference>
<evidence type="ECO:0008006" key="10">
    <source>
        <dbReference type="Google" id="ProtNLM"/>
    </source>
</evidence>
<feature type="transmembrane region" description="Helical" evidence="7">
    <location>
        <begin position="150"/>
        <end position="168"/>
    </location>
</feature>
<feature type="transmembrane region" description="Helical" evidence="7">
    <location>
        <begin position="208"/>
        <end position="226"/>
    </location>
</feature>
<protein>
    <recommendedName>
        <fullName evidence="10">Undecaprenyl-phosphate alpha-N-acetylglucosaminyl 1-phosphate transferase</fullName>
    </recommendedName>
</protein>
<evidence type="ECO:0000256" key="5">
    <source>
        <dbReference type="ARBA" id="ARBA00022989"/>
    </source>
</evidence>
<proteinExistence type="predicted"/>
<evidence type="ECO:0000256" key="1">
    <source>
        <dbReference type="ARBA" id="ARBA00004651"/>
    </source>
</evidence>
<dbReference type="GO" id="GO:0044038">
    <property type="term" value="P:cell wall macromolecule biosynthetic process"/>
    <property type="evidence" value="ECO:0007669"/>
    <property type="project" value="TreeGrafter"/>
</dbReference>
<feature type="transmembrane region" description="Helical" evidence="7">
    <location>
        <begin position="108"/>
        <end position="130"/>
    </location>
</feature>
<name>A0A1F5S246_9BACT</name>
<feature type="transmembrane region" description="Helical" evidence="7">
    <location>
        <begin position="308"/>
        <end position="326"/>
    </location>
</feature>
<evidence type="ECO:0000256" key="6">
    <source>
        <dbReference type="ARBA" id="ARBA00023136"/>
    </source>
</evidence>
<evidence type="ECO:0000313" key="9">
    <source>
        <dbReference type="Proteomes" id="UP000177407"/>
    </source>
</evidence>
<keyword evidence="5 7" id="KW-1133">Transmembrane helix</keyword>
<evidence type="ECO:0000256" key="4">
    <source>
        <dbReference type="ARBA" id="ARBA00022692"/>
    </source>
</evidence>
<keyword evidence="3" id="KW-0808">Transferase</keyword>
<feature type="transmembrane region" description="Helical" evidence="7">
    <location>
        <begin position="258"/>
        <end position="277"/>
    </location>
</feature>
<evidence type="ECO:0000313" key="8">
    <source>
        <dbReference type="EMBL" id="OGF20777.1"/>
    </source>
</evidence>
<feature type="transmembrane region" description="Helical" evidence="7">
    <location>
        <begin position="180"/>
        <end position="202"/>
    </location>
</feature>
<dbReference type="GO" id="GO:0005886">
    <property type="term" value="C:plasma membrane"/>
    <property type="evidence" value="ECO:0007669"/>
    <property type="project" value="UniProtKB-SubCell"/>
</dbReference>
<dbReference type="Pfam" id="PF00953">
    <property type="entry name" value="Glycos_transf_4"/>
    <property type="match status" value="1"/>
</dbReference>
<keyword evidence="2" id="KW-1003">Cell membrane</keyword>
<dbReference type="EMBL" id="MFGA01000020">
    <property type="protein sequence ID" value="OGF20777.1"/>
    <property type="molecule type" value="Genomic_DNA"/>
</dbReference>
<dbReference type="PANTHER" id="PTHR22926">
    <property type="entry name" value="PHOSPHO-N-ACETYLMURAMOYL-PENTAPEPTIDE-TRANSFERASE"/>
    <property type="match status" value="1"/>
</dbReference>
<feature type="transmembrane region" description="Helical" evidence="7">
    <location>
        <begin position="332"/>
        <end position="350"/>
    </location>
</feature>
<dbReference type="PANTHER" id="PTHR22926:SF3">
    <property type="entry name" value="UNDECAPRENYL-PHOSPHATE ALPHA-N-ACETYLGLUCOSAMINYL 1-PHOSPHATE TRANSFERASE"/>
    <property type="match status" value="1"/>
</dbReference>
<dbReference type="Proteomes" id="UP000177407">
    <property type="component" value="Unassembled WGS sequence"/>
</dbReference>
<keyword evidence="4 7" id="KW-0812">Transmembrane</keyword>
<evidence type="ECO:0000256" key="7">
    <source>
        <dbReference type="SAM" id="Phobius"/>
    </source>
</evidence>
<feature type="transmembrane region" description="Helical" evidence="7">
    <location>
        <begin position="233"/>
        <end position="252"/>
    </location>
</feature>
<dbReference type="CDD" id="cd06853">
    <property type="entry name" value="GT_WecA_like"/>
    <property type="match status" value="1"/>
</dbReference>
<feature type="transmembrane region" description="Helical" evidence="7">
    <location>
        <begin position="79"/>
        <end position="96"/>
    </location>
</feature>
<comment type="caution">
    <text evidence="8">The sequence shown here is derived from an EMBL/GenBank/DDBJ whole genome shotgun (WGS) entry which is preliminary data.</text>
</comment>
<comment type="subcellular location">
    <subcellularLocation>
        <location evidence="1">Cell membrane</location>
        <topology evidence="1">Multi-pass membrane protein</topology>
    </subcellularLocation>
</comment>
<evidence type="ECO:0000256" key="3">
    <source>
        <dbReference type="ARBA" id="ARBA00022679"/>
    </source>
</evidence>
<sequence length="358" mass="39299">MYFLAFIAAFLLAVFFTYFVRKIAFRFNVVDTPGGERKIHKKPIPLLGGLAIFLSFFLVLGFFLFFTDKILAGQILAKHFLGIFIGGVFLMIGGVLDDKYNLRARWQLVWPILAAIAVIVSGIGVNYVTNPFGGLVQLDSLKFVLFNFDGVPYKITLLSDVFTFLWLMGMMYTTKLLDGLDGLVSGVTTIGAVIICFVSLMSEVSQPETAILAIALAGAFAGFLIWNFNPAKIFLGESGSIFAGFMLGSLSIIAGGKIATTLLIMGLPIIDVLIVIIQRLFKSKKIFAADKRHLHFRLLEAGLTQRQVVLVLYGITFIFGISTLVLKTEGKIFALGALFLLAIVLTVVLLKRNKEGLE</sequence>